<dbReference type="OrthoDB" id="9811557at2"/>
<dbReference type="InterPro" id="IPR004113">
    <property type="entry name" value="FAD-bd_oxidored_4_C"/>
</dbReference>
<dbReference type="GO" id="GO:0003824">
    <property type="term" value="F:catalytic activity"/>
    <property type="evidence" value="ECO:0007669"/>
    <property type="project" value="InterPro"/>
</dbReference>
<evidence type="ECO:0000256" key="1">
    <source>
        <dbReference type="ARBA" id="ARBA00001974"/>
    </source>
</evidence>
<keyword evidence="3" id="KW-0285">Flavoprotein</keyword>
<dbReference type="AlphaFoldDB" id="A0A1R3X3N6"/>
<feature type="domain" description="FAD-binding PCMH-type" evidence="5">
    <location>
        <begin position="33"/>
        <end position="211"/>
    </location>
</feature>
<dbReference type="RefSeq" id="WP_076659309.1">
    <property type="nucleotide sequence ID" value="NZ_FTPR01000001.1"/>
</dbReference>
<evidence type="ECO:0000256" key="4">
    <source>
        <dbReference type="ARBA" id="ARBA00022827"/>
    </source>
</evidence>
<dbReference type="Gene3D" id="3.30.70.2740">
    <property type="match status" value="1"/>
</dbReference>
<accession>A0A1R3X3N6</accession>
<dbReference type="EMBL" id="FTPR01000001">
    <property type="protein sequence ID" value="SIT84536.1"/>
    <property type="molecule type" value="Genomic_DNA"/>
</dbReference>
<reference evidence="7" key="1">
    <citation type="submission" date="2017-01" db="EMBL/GenBank/DDBJ databases">
        <authorList>
            <person name="Varghese N."/>
            <person name="Submissions S."/>
        </authorList>
    </citation>
    <scope>NUCLEOTIDE SEQUENCE [LARGE SCALE GENOMIC DNA]</scope>
    <source>
        <strain evidence="7">DSM 29591</strain>
    </source>
</reference>
<dbReference type="STRING" id="287098.SAMN05421665_1877"/>
<dbReference type="InterPro" id="IPR016166">
    <property type="entry name" value="FAD-bd_PCMH"/>
</dbReference>
<dbReference type="SUPFAM" id="SSF56176">
    <property type="entry name" value="FAD-binding/transporter-associated domain-like"/>
    <property type="match status" value="1"/>
</dbReference>
<dbReference type="Gene3D" id="1.10.45.10">
    <property type="entry name" value="Vanillyl-alcohol Oxidase, Chain A, domain 4"/>
    <property type="match status" value="1"/>
</dbReference>
<sequence>MTVIDQITAAIGQDRVLTGADAAPYGKDWTGAYTSTPLAVLRPANTAEVAAILKIANETKTPVVPASGRTGLTGATLAQDALMLSVERLNAISEINVEGRTATVGAGVILSNLHDAVEAHDLIFPLTLGARGSAMIGGLLSTNAGGSNVVRYGSTRGLCLGLEVVMADGRIMNLMSALHKDNSGLDLRNLIIGAEGTLGIITAAVLKLQPKPRAYATAMVAVSSLPDALTLLYKLKEATGDGVEAFEYMPRSYIAKHRQLFPDATGPFDTDYDVNIMIEVAATRAQDAITHPDGSLPVVSALEETLGAMLEDGTVLDAIIAQNEAQRREIWKRREDAGEVAFFGGVFVNTDVAVPLDKVAAFEQMLTPRIKAIDPDAEEVIIAHLGDGNIHHTSYISRNDPEAMKALVAAVEDVVQELGGSFSAEHGIGVSKLDTMKRRKDPVALDAMRAIKAALDPNNILNPGKVIPPA</sequence>
<evidence type="ECO:0000256" key="3">
    <source>
        <dbReference type="ARBA" id="ARBA00022630"/>
    </source>
</evidence>
<dbReference type="InterPro" id="IPR016171">
    <property type="entry name" value="Vanillyl_alc_oxidase_C-sub2"/>
</dbReference>
<dbReference type="Gene3D" id="3.30.43.10">
    <property type="entry name" value="Uridine Diphospho-n-acetylenolpyruvylglucosamine Reductase, domain 2"/>
    <property type="match status" value="1"/>
</dbReference>
<proteinExistence type="inferred from homology"/>
<comment type="cofactor">
    <cofactor evidence="1">
        <name>FAD</name>
        <dbReference type="ChEBI" id="CHEBI:57692"/>
    </cofactor>
</comment>
<dbReference type="Pfam" id="PF02913">
    <property type="entry name" value="FAD-oxidase_C"/>
    <property type="match status" value="1"/>
</dbReference>
<keyword evidence="7" id="KW-1185">Reference proteome</keyword>
<evidence type="ECO:0000313" key="7">
    <source>
        <dbReference type="Proteomes" id="UP000186997"/>
    </source>
</evidence>
<organism evidence="6 7">
    <name type="scientific">Yoonia rosea</name>
    <dbReference type="NCBI Taxonomy" id="287098"/>
    <lineage>
        <taxon>Bacteria</taxon>
        <taxon>Pseudomonadati</taxon>
        <taxon>Pseudomonadota</taxon>
        <taxon>Alphaproteobacteria</taxon>
        <taxon>Rhodobacterales</taxon>
        <taxon>Paracoccaceae</taxon>
        <taxon>Yoonia</taxon>
    </lineage>
</organism>
<dbReference type="InterPro" id="IPR051264">
    <property type="entry name" value="FAD-oxidored/transferase_4"/>
</dbReference>
<dbReference type="Gene3D" id="3.30.70.2190">
    <property type="match status" value="1"/>
</dbReference>
<name>A0A1R3X3N6_9RHOB</name>
<dbReference type="SUPFAM" id="SSF55103">
    <property type="entry name" value="FAD-linked oxidases, C-terminal domain"/>
    <property type="match status" value="1"/>
</dbReference>
<evidence type="ECO:0000313" key="6">
    <source>
        <dbReference type="EMBL" id="SIT84536.1"/>
    </source>
</evidence>
<dbReference type="InterPro" id="IPR016164">
    <property type="entry name" value="FAD-linked_Oxase-like_C"/>
</dbReference>
<dbReference type="PROSITE" id="PS51387">
    <property type="entry name" value="FAD_PCMH"/>
    <property type="match status" value="1"/>
</dbReference>
<protein>
    <submittedName>
        <fullName evidence="6">FAD/FMN-containing dehydrogenase</fullName>
    </submittedName>
</protein>
<dbReference type="PANTHER" id="PTHR43716">
    <property type="entry name" value="D-2-HYDROXYGLUTARATE DEHYDROGENASE, MITOCHONDRIAL"/>
    <property type="match status" value="1"/>
</dbReference>
<comment type="similarity">
    <text evidence="2">Belongs to the FAD-binding oxidoreductase/transferase type 4 family.</text>
</comment>
<dbReference type="PANTHER" id="PTHR43716:SF2">
    <property type="entry name" value="BLL6224 PROTEIN"/>
    <property type="match status" value="1"/>
</dbReference>
<dbReference type="GO" id="GO:0022904">
    <property type="term" value="P:respiratory electron transport chain"/>
    <property type="evidence" value="ECO:0007669"/>
    <property type="project" value="TreeGrafter"/>
</dbReference>
<dbReference type="GO" id="GO:0071949">
    <property type="term" value="F:FAD binding"/>
    <property type="evidence" value="ECO:0007669"/>
    <property type="project" value="InterPro"/>
</dbReference>
<dbReference type="Pfam" id="PF01565">
    <property type="entry name" value="FAD_binding_4"/>
    <property type="match status" value="1"/>
</dbReference>
<evidence type="ECO:0000256" key="2">
    <source>
        <dbReference type="ARBA" id="ARBA00008000"/>
    </source>
</evidence>
<dbReference type="InterPro" id="IPR006094">
    <property type="entry name" value="Oxid_FAD_bind_N"/>
</dbReference>
<dbReference type="Gene3D" id="3.30.465.10">
    <property type="match status" value="1"/>
</dbReference>
<dbReference type="Proteomes" id="UP000186997">
    <property type="component" value="Unassembled WGS sequence"/>
</dbReference>
<dbReference type="FunFam" id="1.10.45.10:FF:000001">
    <property type="entry name" value="D-lactate dehydrogenase mitochondrial"/>
    <property type="match status" value="1"/>
</dbReference>
<dbReference type="InterPro" id="IPR016167">
    <property type="entry name" value="FAD-bd_PCMH_sub1"/>
</dbReference>
<dbReference type="InterPro" id="IPR016169">
    <property type="entry name" value="FAD-bd_PCMH_sub2"/>
</dbReference>
<dbReference type="InterPro" id="IPR036318">
    <property type="entry name" value="FAD-bd_PCMH-like_sf"/>
</dbReference>
<evidence type="ECO:0000259" key="5">
    <source>
        <dbReference type="PROSITE" id="PS51387"/>
    </source>
</evidence>
<gene>
    <name evidence="6" type="ORF">SAMN05421665_1877</name>
</gene>
<keyword evidence="4" id="KW-0274">FAD</keyword>